<protein>
    <submittedName>
        <fullName evidence="7">ABC-2 type transport system ATP-binding protein</fullName>
    </submittedName>
</protein>
<dbReference type="InterPro" id="IPR017871">
    <property type="entry name" value="ABC_transporter-like_CS"/>
</dbReference>
<dbReference type="InterPro" id="IPR003439">
    <property type="entry name" value="ABC_transporter-like_ATP-bd"/>
</dbReference>
<evidence type="ECO:0000256" key="1">
    <source>
        <dbReference type="ARBA" id="ARBA00005417"/>
    </source>
</evidence>
<dbReference type="PROSITE" id="PS50893">
    <property type="entry name" value="ABC_TRANSPORTER_2"/>
    <property type="match status" value="1"/>
</dbReference>
<gene>
    <name evidence="7" type="ORF">SAMN04488563_1273</name>
</gene>
<dbReference type="AlphaFoldDB" id="A0A1H2HVB1"/>
<dbReference type="SUPFAM" id="SSF52540">
    <property type="entry name" value="P-loop containing nucleoside triphosphate hydrolases"/>
    <property type="match status" value="1"/>
</dbReference>
<organism evidence="7 8">
    <name type="scientific">Jiangella alkaliphila</name>
    <dbReference type="NCBI Taxonomy" id="419479"/>
    <lineage>
        <taxon>Bacteria</taxon>
        <taxon>Bacillati</taxon>
        <taxon>Actinomycetota</taxon>
        <taxon>Actinomycetes</taxon>
        <taxon>Jiangellales</taxon>
        <taxon>Jiangellaceae</taxon>
        <taxon>Jiangella</taxon>
    </lineage>
</organism>
<feature type="region of interest" description="Disordered" evidence="5">
    <location>
        <begin position="305"/>
        <end position="391"/>
    </location>
</feature>
<evidence type="ECO:0000313" key="7">
    <source>
        <dbReference type="EMBL" id="SDU35833.1"/>
    </source>
</evidence>
<keyword evidence="4 7" id="KW-0067">ATP-binding</keyword>
<dbReference type="GO" id="GO:0005524">
    <property type="term" value="F:ATP binding"/>
    <property type="evidence" value="ECO:0007669"/>
    <property type="project" value="UniProtKB-KW"/>
</dbReference>
<dbReference type="PROSITE" id="PS00211">
    <property type="entry name" value="ABC_TRANSPORTER_1"/>
    <property type="match status" value="1"/>
</dbReference>
<evidence type="ECO:0000256" key="2">
    <source>
        <dbReference type="ARBA" id="ARBA00022448"/>
    </source>
</evidence>
<dbReference type="PANTHER" id="PTHR43335:SF4">
    <property type="entry name" value="ABC TRANSPORTER, ATP-BINDING PROTEIN"/>
    <property type="match status" value="1"/>
</dbReference>
<keyword evidence="3" id="KW-0547">Nucleotide-binding</keyword>
<dbReference type="Proteomes" id="UP000182977">
    <property type="component" value="Chromosome I"/>
</dbReference>
<evidence type="ECO:0000313" key="8">
    <source>
        <dbReference type="Proteomes" id="UP000182977"/>
    </source>
</evidence>
<proteinExistence type="inferred from homology"/>
<evidence type="ECO:0000259" key="6">
    <source>
        <dbReference type="PROSITE" id="PS50893"/>
    </source>
</evidence>
<feature type="compositionally biased region" description="Pro residues" evidence="5">
    <location>
        <begin position="328"/>
        <end position="340"/>
    </location>
</feature>
<comment type="similarity">
    <text evidence="1">Belongs to the ABC transporter superfamily.</text>
</comment>
<dbReference type="Gene3D" id="3.40.50.300">
    <property type="entry name" value="P-loop containing nucleotide triphosphate hydrolases"/>
    <property type="match status" value="1"/>
</dbReference>
<dbReference type="RefSeq" id="WP_083421284.1">
    <property type="nucleotide sequence ID" value="NZ_LT629791.1"/>
</dbReference>
<dbReference type="GO" id="GO:0016887">
    <property type="term" value="F:ATP hydrolysis activity"/>
    <property type="evidence" value="ECO:0007669"/>
    <property type="project" value="InterPro"/>
</dbReference>
<dbReference type="Pfam" id="PF00005">
    <property type="entry name" value="ABC_tran"/>
    <property type="match status" value="1"/>
</dbReference>
<dbReference type="InterPro" id="IPR003593">
    <property type="entry name" value="AAA+_ATPase"/>
</dbReference>
<keyword evidence="8" id="KW-1185">Reference proteome</keyword>
<feature type="compositionally biased region" description="Low complexity" evidence="5">
    <location>
        <begin position="311"/>
        <end position="327"/>
    </location>
</feature>
<dbReference type="SMART" id="SM00382">
    <property type="entry name" value="AAA"/>
    <property type="match status" value="1"/>
</dbReference>
<dbReference type="EMBL" id="LT629791">
    <property type="protein sequence ID" value="SDU35833.1"/>
    <property type="molecule type" value="Genomic_DNA"/>
</dbReference>
<accession>A0A1H2HVB1</accession>
<evidence type="ECO:0000256" key="5">
    <source>
        <dbReference type="SAM" id="MobiDB-lite"/>
    </source>
</evidence>
<dbReference type="PANTHER" id="PTHR43335">
    <property type="entry name" value="ABC TRANSPORTER, ATP-BINDING PROTEIN"/>
    <property type="match status" value="1"/>
</dbReference>
<reference evidence="8" key="1">
    <citation type="submission" date="2016-10" db="EMBL/GenBank/DDBJ databases">
        <authorList>
            <person name="Varghese N."/>
            <person name="Submissions S."/>
        </authorList>
    </citation>
    <scope>NUCLEOTIDE SEQUENCE [LARGE SCALE GENOMIC DNA]</scope>
    <source>
        <strain evidence="8">DSM 45079</strain>
    </source>
</reference>
<keyword evidence="2" id="KW-0813">Transport</keyword>
<evidence type="ECO:0000256" key="4">
    <source>
        <dbReference type="ARBA" id="ARBA00022840"/>
    </source>
</evidence>
<evidence type="ECO:0000256" key="3">
    <source>
        <dbReference type="ARBA" id="ARBA00022741"/>
    </source>
</evidence>
<name>A0A1H2HVB1_9ACTN</name>
<dbReference type="InterPro" id="IPR027417">
    <property type="entry name" value="P-loop_NTPase"/>
</dbReference>
<sequence>MITAQQLHKRYGAKTAVDHLTFEVRPGMVTGFLGPNGAGKSTTMRLMLDLDNGGGETLFDGRKFGTIRHPMREIGAVLEAKAFHPTRTARNHLRMLAAGSGIPGSRADEVLDFVGLSDVKNKKPKSFSLGMAQRLGLAQALLGDPKTLILDEPANGLDPHGIHWLRDVLRSLAREGRTIFVSSHLLSEMSLMADQLVVIGRGQMIYNGDVDGFVQQFTQSSVLVRSPQAAQLAEALRRVDGVTVVEPAEHPGALQVSGIETAAVGEIAFQSNVMLHELATQTASLEAAFMSATGDSEEYVAQELLGGHPGGAAPAAPAAPADPAGPAAGPPAAPPVPPSQPGDTTPEVPHEQRPALRVGAAAHPALHLLADRPGHSALGGRGVHRRVRHPQ</sequence>
<dbReference type="STRING" id="419479.SAMN04488563_1273"/>
<feature type="compositionally biased region" description="Basic residues" evidence="5">
    <location>
        <begin position="382"/>
        <end position="391"/>
    </location>
</feature>
<feature type="domain" description="ABC transporter" evidence="6">
    <location>
        <begin position="2"/>
        <end position="226"/>
    </location>
</feature>